<gene>
    <name evidence="7" type="ORF">SAMN06265827_10850</name>
</gene>
<proteinExistence type="predicted"/>
<comment type="subcellular location">
    <subcellularLocation>
        <location evidence="1">Cell membrane</location>
        <topology evidence="1">Multi-pass membrane protein</topology>
    </subcellularLocation>
</comment>
<keyword evidence="4 6" id="KW-1133">Transmembrane helix</keyword>
<dbReference type="InterPro" id="IPR005598">
    <property type="entry name" value="ATP_synth_I"/>
</dbReference>
<dbReference type="Proteomes" id="UP000219573">
    <property type="component" value="Unassembled WGS sequence"/>
</dbReference>
<keyword evidence="8" id="KW-1185">Reference proteome</keyword>
<dbReference type="Pfam" id="PF03899">
    <property type="entry name" value="ATP-synt_I"/>
    <property type="match status" value="1"/>
</dbReference>
<keyword evidence="2" id="KW-1003">Cell membrane</keyword>
<feature type="transmembrane region" description="Helical" evidence="6">
    <location>
        <begin position="96"/>
        <end position="120"/>
    </location>
</feature>
<evidence type="ECO:0000256" key="4">
    <source>
        <dbReference type="ARBA" id="ARBA00022989"/>
    </source>
</evidence>
<dbReference type="OrthoDB" id="2112631at2"/>
<evidence type="ECO:0000256" key="2">
    <source>
        <dbReference type="ARBA" id="ARBA00022475"/>
    </source>
</evidence>
<dbReference type="AlphaFoldDB" id="A0A285GKM6"/>
<keyword evidence="3 6" id="KW-0812">Transmembrane</keyword>
<dbReference type="GO" id="GO:0005886">
    <property type="term" value="C:plasma membrane"/>
    <property type="evidence" value="ECO:0007669"/>
    <property type="project" value="UniProtKB-SubCell"/>
</dbReference>
<accession>A0A285GKM6</accession>
<evidence type="ECO:0000256" key="1">
    <source>
        <dbReference type="ARBA" id="ARBA00004651"/>
    </source>
</evidence>
<evidence type="ECO:0000313" key="8">
    <source>
        <dbReference type="Proteomes" id="UP000219573"/>
    </source>
</evidence>
<reference evidence="8" key="1">
    <citation type="submission" date="2017-09" db="EMBL/GenBank/DDBJ databases">
        <authorList>
            <person name="Varghese N."/>
            <person name="Submissions S."/>
        </authorList>
    </citation>
    <scope>NUCLEOTIDE SEQUENCE [LARGE SCALE GENOMIC DNA]</scope>
    <source>
        <strain evidence="8">MSL47</strain>
    </source>
</reference>
<keyword evidence="5 6" id="KW-0472">Membrane</keyword>
<dbReference type="RefSeq" id="WP_097017378.1">
    <property type="nucleotide sequence ID" value="NZ_OBDZ01000008.1"/>
</dbReference>
<evidence type="ECO:0000313" key="7">
    <source>
        <dbReference type="EMBL" id="SNY24129.1"/>
    </source>
</evidence>
<evidence type="ECO:0000256" key="3">
    <source>
        <dbReference type="ARBA" id="ARBA00022692"/>
    </source>
</evidence>
<feature type="transmembrane region" description="Helical" evidence="6">
    <location>
        <begin position="12"/>
        <end position="30"/>
    </location>
</feature>
<dbReference type="EMBL" id="OBDZ01000008">
    <property type="protein sequence ID" value="SNY24129.1"/>
    <property type="molecule type" value="Genomic_DNA"/>
</dbReference>
<protein>
    <submittedName>
        <fullName evidence="7">ATP synthase I chain</fullName>
    </submittedName>
</protein>
<dbReference type="STRING" id="1413210.U472_15085"/>
<organism evidence="7 8">
    <name type="scientific">Orenia metallireducens</name>
    <dbReference type="NCBI Taxonomy" id="1413210"/>
    <lineage>
        <taxon>Bacteria</taxon>
        <taxon>Bacillati</taxon>
        <taxon>Bacillota</taxon>
        <taxon>Clostridia</taxon>
        <taxon>Halanaerobiales</taxon>
        <taxon>Halobacteroidaceae</taxon>
        <taxon>Orenia</taxon>
    </lineage>
</organism>
<feature type="transmembrane region" description="Helical" evidence="6">
    <location>
        <begin position="36"/>
        <end position="56"/>
    </location>
</feature>
<evidence type="ECO:0000256" key="5">
    <source>
        <dbReference type="ARBA" id="ARBA00023136"/>
    </source>
</evidence>
<evidence type="ECO:0000256" key="6">
    <source>
        <dbReference type="SAM" id="Phobius"/>
    </source>
</evidence>
<sequence length="132" mass="15296">MKELRKTEFFVIKYTIILNLFLAVISLIFFDKRTAFGLLVGSVMGIVNFHLLAISLQKSVSFTPTKAQAYMVVQYIFRYILWFTVFYIALKRPDVNLLTTIIGMLTIKFVILVSNIFKVFPQNQELTRKEGS</sequence>
<name>A0A285GKM6_9FIRM</name>
<feature type="transmembrane region" description="Helical" evidence="6">
    <location>
        <begin position="68"/>
        <end position="90"/>
    </location>
</feature>